<keyword evidence="2 3" id="KW-0378">Hydrolase</keyword>
<dbReference type="PANTHER" id="PTHR35147">
    <property type="entry name" value="CHEMORECEPTOR GLUTAMINE DEAMIDASE CHED-RELATED"/>
    <property type="match status" value="1"/>
</dbReference>
<dbReference type="EC" id="3.5.1.44" evidence="3"/>
<dbReference type="InterPro" id="IPR038592">
    <property type="entry name" value="CheD-like_sf"/>
</dbReference>
<reference evidence="4 5" key="1">
    <citation type="submission" date="2014-07" db="EMBL/GenBank/DDBJ databases">
        <title>Expanding our view of genomic diversity in Candidatus Accumulibacter clades.</title>
        <authorList>
            <person name="Skennerton C.T."/>
            <person name="Barr J.J."/>
            <person name="Slater F.R."/>
            <person name="Bond P.L."/>
            <person name="Tyson G.W."/>
        </authorList>
    </citation>
    <scope>NUCLEOTIDE SEQUENCE [LARGE SCALE GENOMIC DNA]</scope>
    <source>
        <strain evidence="5">SK-01</strain>
    </source>
</reference>
<dbReference type="Pfam" id="PF03975">
    <property type="entry name" value="CheD"/>
    <property type="match status" value="1"/>
</dbReference>
<dbReference type="GO" id="GO:0006935">
    <property type="term" value="P:chemotaxis"/>
    <property type="evidence" value="ECO:0007669"/>
    <property type="project" value="UniProtKB-UniRule"/>
</dbReference>
<evidence type="ECO:0000313" key="5">
    <source>
        <dbReference type="Proteomes" id="UP000019812"/>
    </source>
</evidence>
<evidence type="ECO:0000256" key="1">
    <source>
        <dbReference type="ARBA" id="ARBA00022500"/>
    </source>
</evidence>
<dbReference type="STRING" id="1457154.CAPSK01_003269"/>
<evidence type="ECO:0000256" key="2">
    <source>
        <dbReference type="ARBA" id="ARBA00022801"/>
    </source>
</evidence>
<dbReference type="AlphaFoldDB" id="A0A084XY07"/>
<evidence type="ECO:0000313" key="4">
    <source>
        <dbReference type="EMBL" id="KFB67351.1"/>
    </source>
</evidence>
<comment type="function">
    <text evidence="3">Probably deamidates glutamine residues to glutamate on methyl-accepting chemotaxis receptors (MCPs), playing an important role in chemotaxis.</text>
</comment>
<dbReference type="PANTHER" id="PTHR35147:SF2">
    <property type="entry name" value="CHEMORECEPTOR GLUTAMINE DEAMIDASE CHED-RELATED"/>
    <property type="match status" value="1"/>
</dbReference>
<dbReference type="InterPro" id="IPR011324">
    <property type="entry name" value="Cytotoxic_necrot_fac-like_cat"/>
</dbReference>
<dbReference type="HAMAP" id="MF_01440">
    <property type="entry name" value="CheD"/>
    <property type="match status" value="1"/>
</dbReference>
<comment type="caution">
    <text evidence="4">The sequence shown here is derived from an EMBL/GenBank/DDBJ whole genome shotgun (WGS) entry which is preliminary data.</text>
</comment>
<protein>
    <recommendedName>
        <fullName evidence="3">Probable chemoreceptor glutamine deamidase CheD</fullName>
        <ecNumber evidence="3">3.5.1.44</ecNumber>
    </recommendedName>
</protein>
<dbReference type="InterPro" id="IPR005659">
    <property type="entry name" value="Chemorcpt_Glu_NH3ase_CheD"/>
</dbReference>
<organism evidence="4 5">
    <name type="scientific">Candidatus Accumulibacter vicinus</name>
    <dbReference type="NCBI Taxonomy" id="2954382"/>
    <lineage>
        <taxon>Bacteria</taxon>
        <taxon>Pseudomonadati</taxon>
        <taxon>Pseudomonadota</taxon>
        <taxon>Betaproteobacteria</taxon>
        <taxon>Candidatus Accumulibacter</taxon>
    </lineage>
</organism>
<dbReference type="Proteomes" id="UP000019812">
    <property type="component" value="Unassembled WGS sequence"/>
</dbReference>
<dbReference type="Gene3D" id="3.30.1330.200">
    <property type="match status" value="1"/>
</dbReference>
<name>A0A084XY07_9PROT</name>
<dbReference type="GO" id="GO:0050568">
    <property type="term" value="F:protein-glutamine glutaminase activity"/>
    <property type="evidence" value="ECO:0007669"/>
    <property type="project" value="UniProtKB-UniRule"/>
</dbReference>
<proteinExistence type="inferred from homology"/>
<dbReference type="CDD" id="cd16352">
    <property type="entry name" value="CheD"/>
    <property type="match status" value="1"/>
</dbReference>
<gene>
    <name evidence="3 4" type="primary">cheD</name>
    <name evidence="4" type="ORF">CAPSK01_003269</name>
</gene>
<accession>A0A084XY07</accession>
<comment type="similarity">
    <text evidence="3">Belongs to the CheD family.</text>
</comment>
<comment type="catalytic activity">
    <reaction evidence="3">
        <text>L-glutaminyl-[protein] + H2O = L-glutamyl-[protein] + NH4(+)</text>
        <dbReference type="Rhea" id="RHEA:16441"/>
        <dbReference type="Rhea" id="RHEA-COMP:10207"/>
        <dbReference type="Rhea" id="RHEA-COMP:10208"/>
        <dbReference type="ChEBI" id="CHEBI:15377"/>
        <dbReference type="ChEBI" id="CHEBI:28938"/>
        <dbReference type="ChEBI" id="CHEBI:29973"/>
        <dbReference type="ChEBI" id="CHEBI:30011"/>
        <dbReference type="EC" id="3.5.1.44"/>
    </reaction>
</comment>
<keyword evidence="4" id="KW-0675">Receptor</keyword>
<evidence type="ECO:0000256" key="3">
    <source>
        <dbReference type="HAMAP-Rule" id="MF_01440"/>
    </source>
</evidence>
<dbReference type="SUPFAM" id="SSF64438">
    <property type="entry name" value="CNF1/YfiH-like putative cysteine hydrolases"/>
    <property type="match status" value="1"/>
</dbReference>
<dbReference type="EMBL" id="JDSS02000030">
    <property type="protein sequence ID" value="KFB67351.1"/>
    <property type="molecule type" value="Genomic_DNA"/>
</dbReference>
<keyword evidence="1 3" id="KW-0145">Chemotaxis</keyword>
<sequence>MMRNPRDLERLARHVNPGGWAIENERPIATLLGSCVAVCLWDPQLRVGGLNHFMLPKFEKSANKDLDVLLCGNFCMEALMNGMLARGAQKKRMQSKAFGGGNVISSLTSVSIGERNAEFAREWLTREGIQLVASDLMGPWSRKVILDPQTGEAFCKRGQTNQSIAEAESSYASTLFVAPKKTDIELF</sequence>